<comment type="caution">
    <text evidence="2">The sequence shown here is derived from an EMBL/GenBank/DDBJ whole genome shotgun (WGS) entry which is preliminary data.</text>
</comment>
<dbReference type="InParanoid" id="A0A1Y2DLM6"/>
<name>A0A1Y2DLM6_9PEZI</name>
<evidence type="ECO:0008006" key="4">
    <source>
        <dbReference type="Google" id="ProtNLM"/>
    </source>
</evidence>
<dbReference type="AlphaFoldDB" id="A0A1Y2DLM6"/>
<dbReference type="GeneID" id="63777130"/>
<accession>A0A1Y2DLM6</accession>
<feature type="chain" id="PRO_5012553540" description="Secreted protein" evidence="1">
    <location>
        <begin position="31"/>
        <end position="106"/>
    </location>
</feature>
<reference evidence="2 3" key="1">
    <citation type="submission" date="2016-07" db="EMBL/GenBank/DDBJ databases">
        <title>Pervasive Adenine N6-methylation of Active Genes in Fungi.</title>
        <authorList>
            <consortium name="DOE Joint Genome Institute"/>
            <person name="Mondo S.J."/>
            <person name="Dannebaum R.O."/>
            <person name="Kuo R.C."/>
            <person name="Labutti K."/>
            <person name="Haridas S."/>
            <person name="Kuo A."/>
            <person name="Salamov A."/>
            <person name="Ahrendt S.R."/>
            <person name="Lipzen A."/>
            <person name="Sullivan W."/>
            <person name="Andreopoulos W.B."/>
            <person name="Clum A."/>
            <person name="Lindquist E."/>
            <person name="Daum C."/>
            <person name="Ramamoorthy G.K."/>
            <person name="Gryganskyi A."/>
            <person name="Culley D."/>
            <person name="Magnuson J.K."/>
            <person name="James T.Y."/>
            <person name="O'Malley M.A."/>
            <person name="Stajich J.E."/>
            <person name="Spatafora J.W."/>
            <person name="Visel A."/>
            <person name="Grigoriev I.V."/>
        </authorList>
    </citation>
    <scope>NUCLEOTIDE SEQUENCE [LARGE SCALE GENOMIC DNA]</scope>
    <source>
        <strain evidence="2 3">CBS 129021</strain>
    </source>
</reference>
<gene>
    <name evidence="2" type="ORF">BCR38DRAFT_444138</name>
</gene>
<dbReference type="Proteomes" id="UP000193689">
    <property type="component" value="Unassembled WGS sequence"/>
</dbReference>
<sequence>MSREQNSQRVFHLFIQICCLILVVLQRLVAQSREPRLCNSFIAEQQKNEIMRLVSPHLRCNACFFFVDRNNLSSPGRLVHEATVMQLLRLLAVLAVAFDGWRLANL</sequence>
<evidence type="ECO:0000313" key="2">
    <source>
        <dbReference type="EMBL" id="ORY60162.1"/>
    </source>
</evidence>
<dbReference type="EMBL" id="MCFJ01000012">
    <property type="protein sequence ID" value="ORY60162.1"/>
    <property type="molecule type" value="Genomic_DNA"/>
</dbReference>
<evidence type="ECO:0000256" key="1">
    <source>
        <dbReference type="SAM" id="SignalP"/>
    </source>
</evidence>
<evidence type="ECO:0000313" key="3">
    <source>
        <dbReference type="Proteomes" id="UP000193689"/>
    </source>
</evidence>
<proteinExistence type="predicted"/>
<organism evidence="2 3">
    <name type="scientific">Pseudomassariella vexata</name>
    <dbReference type="NCBI Taxonomy" id="1141098"/>
    <lineage>
        <taxon>Eukaryota</taxon>
        <taxon>Fungi</taxon>
        <taxon>Dikarya</taxon>
        <taxon>Ascomycota</taxon>
        <taxon>Pezizomycotina</taxon>
        <taxon>Sordariomycetes</taxon>
        <taxon>Xylariomycetidae</taxon>
        <taxon>Amphisphaeriales</taxon>
        <taxon>Pseudomassariaceae</taxon>
        <taxon>Pseudomassariella</taxon>
    </lineage>
</organism>
<keyword evidence="1" id="KW-0732">Signal</keyword>
<keyword evidence="3" id="KW-1185">Reference proteome</keyword>
<feature type="signal peptide" evidence="1">
    <location>
        <begin position="1"/>
        <end position="30"/>
    </location>
</feature>
<protein>
    <recommendedName>
        <fullName evidence="4">Secreted protein</fullName>
    </recommendedName>
</protein>
<dbReference type="RefSeq" id="XP_040712596.1">
    <property type="nucleotide sequence ID" value="XM_040860918.1"/>
</dbReference>